<dbReference type="PANTHER" id="PTHR31778">
    <property type="entry name" value="BUD SITE SELECTION PROTEIN RAX2"/>
    <property type="match status" value="1"/>
</dbReference>
<evidence type="ECO:0000256" key="3">
    <source>
        <dbReference type="SAM" id="Phobius"/>
    </source>
</evidence>
<dbReference type="InterPro" id="IPR024982">
    <property type="entry name" value="Rax2-like_C"/>
</dbReference>
<dbReference type="PROSITE" id="PS50002">
    <property type="entry name" value="SH3"/>
    <property type="match status" value="1"/>
</dbReference>
<dbReference type="InterPro" id="IPR048265">
    <property type="entry name" value="Rax2-like_third"/>
</dbReference>
<organism evidence="6 7">
    <name type="scientific">Schizopora paradoxa</name>
    <dbReference type="NCBI Taxonomy" id="27342"/>
    <lineage>
        <taxon>Eukaryota</taxon>
        <taxon>Fungi</taxon>
        <taxon>Dikarya</taxon>
        <taxon>Basidiomycota</taxon>
        <taxon>Agaricomycotina</taxon>
        <taxon>Agaricomycetes</taxon>
        <taxon>Hymenochaetales</taxon>
        <taxon>Schizoporaceae</taxon>
        <taxon>Schizopora</taxon>
    </lineage>
</organism>
<dbReference type="Gene3D" id="2.120.10.80">
    <property type="entry name" value="Kelch-type beta propeller"/>
    <property type="match status" value="1"/>
</dbReference>
<feature type="transmembrane region" description="Helical" evidence="3">
    <location>
        <begin position="1211"/>
        <end position="1232"/>
    </location>
</feature>
<keyword evidence="4" id="KW-0732">Signal</keyword>
<feature type="transmembrane region" description="Helical" evidence="3">
    <location>
        <begin position="1244"/>
        <end position="1275"/>
    </location>
</feature>
<dbReference type="InterPro" id="IPR001452">
    <property type="entry name" value="SH3_domain"/>
</dbReference>
<protein>
    <recommendedName>
        <fullName evidence="5">SH3 domain-containing protein</fullName>
    </recommendedName>
</protein>
<dbReference type="Pfam" id="PF12768">
    <property type="entry name" value="Rax2"/>
    <property type="match status" value="2"/>
</dbReference>
<evidence type="ECO:0000313" key="6">
    <source>
        <dbReference type="EMBL" id="KLO18396.1"/>
    </source>
</evidence>
<dbReference type="Gene3D" id="2.30.30.40">
    <property type="entry name" value="SH3 Domains"/>
    <property type="match status" value="1"/>
</dbReference>
<dbReference type="GO" id="GO:1902929">
    <property type="term" value="C:plasma membrane of growing cell tip"/>
    <property type="evidence" value="ECO:0007669"/>
    <property type="project" value="TreeGrafter"/>
</dbReference>
<dbReference type="SMART" id="SM00326">
    <property type="entry name" value="SH3"/>
    <property type="match status" value="1"/>
</dbReference>
<feature type="signal peptide" evidence="4">
    <location>
        <begin position="1"/>
        <end position="28"/>
    </location>
</feature>
<keyword evidence="1 2" id="KW-0728">SH3 domain</keyword>
<evidence type="ECO:0000256" key="2">
    <source>
        <dbReference type="PROSITE-ProRule" id="PRU00192"/>
    </source>
</evidence>
<keyword evidence="3" id="KW-0812">Transmembrane</keyword>
<evidence type="ECO:0000256" key="4">
    <source>
        <dbReference type="SAM" id="SignalP"/>
    </source>
</evidence>
<dbReference type="InParanoid" id="A0A0H2SMU7"/>
<dbReference type="OrthoDB" id="2503993at2759"/>
<dbReference type="InterPro" id="IPR011043">
    <property type="entry name" value="Gal_Oxase/kelch_b-propeller"/>
</dbReference>
<dbReference type="PANTHER" id="PTHR31778:SF2">
    <property type="entry name" value="BUD SITE SELECTION PROTEIN RAX2"/>
    <property type="match status" value="1"/>
</dbReference>
<dbReference type="EMBL" id="KQ085895">
    <property type="protein sequence ID" value="KLO18396.1"/>
    <property type="molecule type" value="Genomic_DNA"/>
</dbReference>
<keyword evidence="3" id="KW-1133">Transmembrane helix</keyword>
<dbReference type="STRING" id="27342.A0A0H2SMU7"/>
<dbReference type="Pfam" id="PF20842">
    <property type="entry name" value="Rax2_2"/>
    <property type="match status" value="1"/>
</dbReference>
<dbReference type="InterPro" id="IPR015915">
    <property type="entry name" value="Kelch-typ_b-propeller"/>
</dbReference>
<dbReference type="Pfam" id="PF00018">
    <property type="entry name" value="SH3_1"/>
    <property type="match status" value="1"/>
</dbReference>
<name>A0A0H2SMU7_9AGAM</name>
<dbReference type="Proteomes" id="UP000053477">
    <property type="component" value="Unassembled WGS sequence"/>
</dbReference>
<dbReference type="SUPFAM" id="SSF50044">
    <property type="entry name" value="SH3-domain"/>
    <property type="match status" value="1"/>
</dbReference>
<feature type="chain" id="PRO_5005202550" description="SH3 domain-containing protein" evidence="4">
    <location>
        <begin position="29"/>
        <end position="1425"/>
    </location>
</feature>
<dbReference type="SUPFAM" id="SSF50965">
    <property type="entry name" value="Galactose oxidase, central domain"/>
    <property type="match status" value="2"/>
</dbReference>
<evidence type="ECO:0000313" key="7">
    <source>
        <dbReference type="Proteomes" id="UP000053477"/>
    </source>
</evidence>
<dbReference type="InterPro" id="IPR036028">
    <property type="entry name" value="SH3-like_dom_sf"/>
</dbReference>
<reference evidence="6 7" key="1">
    <citation type="submission" date="2015-04" db="EMBL/GenBank/DDBJ databases">
        <title>Complete genome sequence of Schizopora paradoxa KUC8140, a cosmopolitan wood degrader in East Asia.</title>
        <authorList>
            <consortium name="DOE Joint Genome Institute"/>
            <person name="Min B."/>
            <person name="Park H."/>
            <person name="Jang Y."/>
            <person name="Kim J.-J."/>
            <person name="Kim K.H."/>
            <person name="Pangilinan J."/>
            <person name="Lipzen A."/>
            <person name="Riley R."/>
            <person name="Grigoriev I.V."/>
            <person name="Spatafora J.W."/>
            <person name="Choi I.-G."/>
        </authorList>
    </citation>
    <scope>NUCLEOTIDE SEQUENCE [LARGE SCALE GENOMIC DNA]</scope>
    <source>
        <strain evidence="6 7">KUC8140</strain>
    </source>
</reference>
<dbReference type="InterPro" id="IPR048266">
    <property type="entry name" value="Rax2-like_second"/>
</dbReference>
<keyword evidence="3" id="KW-0472">Membrane</keyword>
<feature type="domain" description="SH3" evidence="5">
    <location>
        <begin position="1368"/>
        <end position="1425"/>
    </location>
</feature>
<dbReference type="CDD" id="cd00174">
    <property type="entry name" value="SH3"/>
    <property type="match status" value="1"/>
</dbReference>
<evidence type="ECO:0000256" key="1">
    <source>
        <dbReference type="ARBA" id="ARBA00022443"/>
    </source>
</evidence>
<keyword evidence="7" id="KW-1185">Reference proteome</keyword>
<proteinExistence type="predicted"/>
<dbReference type="Pfam" id="PF20843">
    <property type="entry name" value="Rax2_3"/>
    <property type="match status" value="1"/>
</dbReference>
<evidence type="ECO:0000259" key="5">
    <source>
        <dbReference type="PROSITE" id="PS50002"/>
    </source>
</evidence>
<sequence>MKLTSRRRSTTAALTFFTVLELVDVAFAALPNVDFDRMGRVGLAGTFAGLDLFDNSTSTLSFDPTSSTLFSRASDGSLSRLGSTNAGGRISAGCALADAFYVAGSFSSIDSTSASNVASLSPSNGQFASLGSGGPNGEVKAIFCDDKNNKVWVGGSFTSPGSAVAVWDTKANSWSAPPFGGLSGAASEVLSITTNSSASSLFFAGSFVTSFGNSTTVVNSTNNPNVPFSSGATPFTSSLVPIPLQGSQTQIDASPSTSDPNFSDINNVLCPSGPDGPGQSWFAGDGGSALITVRTQTQLMAVGVRLGNTFQSDHGTTTFSFSSIPDNNVLTATFVDPATGANQTCSDSCPLSTNSSVLYQDYLFSQPISLTGFQLTLSGHTGSSAGLHIMQLLSSGAFASAISADNGISCFAPNPSNISLVGQWTDSTVTTNIPATIQDILTSTVNVGTSAANGPSITWMPYVSAAGNYNVNMLIPGCVNFQDCASRTSVQVKVFPGGGLQPTVMTVSQQVNDDTTTLIYSGPVFPTSPTFTMTVTMELADNPEGNGSNGQFELVADRIELTLLSVSGNFTSTNGTTSSANGVGSVQGFGFFEWPLSNTQTVNAQSTLANSTETALDNVGFQLSSAIGSNSVSTTQDVVAAVAHHSSGAIFLGGNFSLSNGANIIAFKNGALTPLAHGGLNGPVTSLLLEGDTLYVGGAFTDTMSPSTSGAAKGIVSYNVNSDSWAAMEGGVSGAVSSLSFARGQVEVVGSFSNVITQAGSGLGPTAGGFAVWNVNNSTWGNPGGFLVGSMTFVANSTSPSKGQQQSQIIAGNVEASRQFGASGFVLIQNGNNGVPDVNTLSVQLEDAVSNTTSTTPTKRKRSVHAGHWLYGLGMMDLFSRQSTTPAPLPASPPAPAPAVLAGAFWTNGSDSQDRTILGGNFTFQASSSSSESSAVAIYDLSDGTLTALSGNPLNGTVRALLVVGNTLYIGGDFSVSGSSVVGLAIYDLAQQTLDMSNLQALGAASGGSVVVRSLSISASDSGKVVVAGSFATAGGSVCAGICQLDTSSKQWSKLGPGIAGEVASVAYGGDNQDFLFAGGSIALQDGSPANVAMFSFANSTWSSVGQGSDLPGPVTAVTVDNGNASSVFAGGRTSDGSSSFLSFWNGNNWTAISAGLQGQSDISQLTFVPLQDTHSSNSIIEDDRMLMVSGSLLSSVFGNVSTALFDGQNFFPYILTSTSSGSAGFVSSLFTSISNFSFNHRHVLAVGVVILISIAIAAGVVFLIVLLGILWTLFSRRDSNTLDYTAYEDDDDSTHQRPSSLLEHINAATRTAIIGGATSPFDDTKNEKVAEGAALGGAALGERDVFAQDGDNFVRAETPSDALHGTAQGRIARARYSFDGKAEGELPLSEGASLEILDDGDQNWWYARDVNTGQEGVVPASYVL</sequence>
<accession>A0A0H2SMU7</accession>
<dbReference type="FunCoup" id="A0A0H2SMU7">
    <property type="interactions" value="7"/>
</dbReference>
<gene>
    <name evidence="6" type="ORF">SCHPADRAFT_845166</name>
</gene>